<accession>E9J6F4</accession>
<feature type="compositionally biased region" description="Polar residues" evidence="1">
    <location>
        <begin position="71"/>
        <end position="99"/>
    </location>
</feature>
<name>E9J6F4_SOLIN</name>
<proteinExistence type="predicted"/>
<sequence length="262" mass="30076">MKESKEDEKMSEGSKERVLEIETVDLENVNDIIDIPITVRDNCIQSRNNMCEGGVRQREVNMFTEKESTGDLGQTKDNTANTKNDKSSQGGTSNNTVRDNMNNNLIQEKYIVVKEELKMFKDVGKATYDNLVREINSRFDKSIKTECKIKCKIAQEHCTPNRDKNSVKISLWCNQNSVRPVSIDMVKFNIAVLTFNNAVEANACLDKLDLQKNNWLQGFIDFSTSFSRGVITDWPYDILELWKNIIDKADRKDEKESMGPRK</sequence>
<feature type="region of interest" description="Disordered" evidence="1">
    <location>
        <begin position="65"/>
        <end position="99"/>
    </location>
</feature>
<organism>
    <name type="scientific">Solenopsis invicta</name>
    <name type="common">Red imported fire ant</name>
    <name type="synonym">Solenopsis wagneri</name>
    <dbReference type="NCBI Taxonomy" id="13686"/>
    <lineage>
        <taxon>Eukaryota</taxon>
        <taxon>Metazoa</taxon>
        <taxon>Ecdysozoa</taxon>
        <taxon>Arthropoda</taxon>
        <taxon>Hexapoda</taxon>
        <taxon>Insecta</taxon>
        <taxon>Pterygota</taxon>
        <taxon>Neoptera</taxon>
        <taxon>Endopterygota</taxon>
        <taxon>Hymenoptera</taxon>
        <taxon>Apocrita</taxon>
        <taxon>Aculeata</taxon>
        <taxon>Formicoidea</taxon>
        <taxon>Formicidae</taxon>
        <taxon>Myrmicinae</taxon>
        <taxon>Solenopsis</taxon>
    </lineage>
</organism>
<dbReference type="EMBL" id="GL768246">
    <property type="protein sequence ID" value="EFZ11607.1"/>
    <property type="molecule type" value="Genomic_DNA"/>
</dbReference>
<protein>
    <submittedName>
        <fullName evidence="2">Uncharacterized protein</fullName>
    </submittedName>
</protein>
<feature type="non-terminal residue" evidence="2">
    <location>
        <position position="262"/>
    </location>
</feature>
<evidence type="ECO:0000313" key="2">
    <source>
        <dbReference type="EMBL" id="EFZ11607.1"/>
    </source>
</evidence>
<evidence type="ECO:0000256" key="1">
    <source>
        <dbReference type="SAM" id="MobiDB-lite"/>
    </source>
</evidence>
<dbReference type="AlphaFoldDB" id="E9J6F4"/>
<dbReference type="HOGENOM" id="CLU_1062906_0_0_1"/>
<reference evidence="2" key="1">
    <citation type="journal article" date="2011" name="Proc. Natl. Acad. Sci. U.S.A.">
        <title>The genome of the fire ant Solenopsis invicta.</title>
        <authorList>
            <person name="Wurm Y."/>
            <person name="Wang J."/>
            <person name="Riba-Grognuz O."/>
            <person name="Corona M."/>
            <person name="Nygaard S."/>
            <person name="Hunt B.G."/>
            <person name="Ingram K.K."/>
            <person name="Falquet L."/>
            <person name="Nipitwattanaphon M."/>
            <person name="Gotzek D."/>
            <person name="Dijkstra M.B."/>
            <person name="Oettler J."/>
            <person name="Comtesse F."/>
            <person name="Shih C.J."/>
            <person name="Wu W.J."/>
            <person name="Yang C.C."/>
            <person name="Thomas J."/>
            <person name="Beaudoing E."/>
            <person name="Pradervand S."/>
            <person name="Flegel V."/>
            <person name="Cook E.D."/>
            <person name="Fabbretti R."/>
            <person name="Stockinger H."/>
            <person name="Long L."/>
            <person name="Farmerie W.G."/>
            <person name="Oakey J."/>
            <person name="Boomsma J.J."/>
            <person name="Pamilo P."/>
            <person name="Yi S.V."/>
            <person name="Heinze J."/>
            <person name="Goodisman M.A."/>
            <person name="Farinelli L."/>
            <person name="Harshman K."/>
            <person name="Hulo N."/>
            <person name="Cerutti L."/>
            <person name="Xenarios I."/>
            <person name="Shoemaker D."/>
            <person name="Keller L."/>
        </authorList>
    </citation>
    <scope>NUCLEOTIDE SEQUENCE [LARGE SCALE GENOMIC DNA]</scope>
</reference>
<gene>
    <name evidence="2" type="ORF">SINV_80097</name>
</gene>